<dbReference type="AlphaFoldDB" id="A0AAV6KV36"/>
<dbReference type="Proteomes" id="UP000823749">
    <property type="component" value="Chromosome 3"/>
</dbReference>
<dbReference type="EMBL" id="JACTNZ010000003">
    <property type="protein sequence ID" value="KAG5556446.1"/>
    <property type="molecule type" value="Genomic_DNA"/>
</dbReference>
<keyword evidence="3" id="KW-1185">Reference proteome</keyword>
<dbReference type="InterPro" id="IPR025314">
    <property type="entry name" value="DUF4219"/>
</dbReference>
<evidence type="ECO:0000313" key="3">
    <source>
        <dbReference type="Proteomes" id="UP000823749"/>
    </source>
</evidence>
<feature type="domain" description="DUF4219" evidence="1">
    <location>
        <begin position="19"/>
        <end position="42"/>
    </location>
</feature>
<evidence type="ECO:0000259" key="1">
    <source>
        <dbReference type="Pfam" id="PF13961"/>
    </source>
</evidence>
<gene>
    <name evidence="2" type="ORF">RHGRI_006894</name>
</gene>
<protein>
    <recommendedName>
        <fullName evidence="1">DUF4219 domain-containing protein</fullName>
    </recommendedName>
</protein>
<sequence>MVQALMAKETNFFTLPHLGKEKYENWSIQMRVLLESQELWDSVDMGYVEYSREEEAELKMHKKQRFVERERRIDGHCC</sequence>
<reference evidence="2" key="1">
    <citation type="submission" date="2020-08" db="EMBL/GenBank/DDBJ databases">
        <title>Plant Genome Project.</title>
        <authorList>
            <person name="Zhang R.-G."/>
        </authorList>
    </citation>
    <scope>NUCLEOTIDE SEQUENCE</scope>
    <source>
        <strain evidence="2">WSP0</strain>
        <tissue evidence="2">Leaf</tissue>
    </source>
</reference>
<dbReference type="Pfam" id="PF13961">
    <property type="entry name" value="DUF4219"/>
    <property type="match status" value="1"/>
</dbReference>
<evidence type="ECO:0000313" key="2">
    <source>
        <dbReference type="EMBL" id="KAG5556446.1"/>
    </source>
</evidence>
<proteinExistence type="predicted"/>
<comment type="caution">
    <text evidence="2">The sequence shown here is derived from an EMBL/GenBank/DDBJ whole genome shotgun (WGS) entry which is preliminary data.</text>
</comment>
<name>A0AAV6KV36_9ERIC</name>
<accession>A0AAV6KV36</accession>
<organism evidence="2 3">
    <name type="scientific">Rhododendron griersonianum</name>
    <dbReference type="NCBI Taxonomy" id="479676"/>
    <lineage>
        <taxon>Eukaryota</taxon>
        <taxon>Viridiplantae</taxon>
        <taxon>Streptophyta</taxon>
        <taxon>Embryophyta</taxon>
        <taxon>Tracheophyta</taxon>
        <taxon>Spermatophyta</taxon>
        <taxon>Magnoliopsida</taxon>
        <taxon>eudicotyledons</taxon>
        <taxon>Gunneridae</taxon>
        <taxon>Pentapetalae</taxon>
        <taxon>asterids</taxon>
        <taxon>Ericales</taxon>
        <taxon>Ericaceae</taxon>
        <taxon>Ericoideae</taxon>
        <taxon>Rhodoreae</taxon>
        <taxon>Rhododendron</taxon>
    </lineage>
</organism>